<dbReference type="InParanoid" id="A0A067R370"/>
<keyword evidence="7 10" id="KW-0406">Ion transport</keyword>
<evidence type="ECO:0000256" key="8">
    <source>
        <dbReference type="ARBA" id="ARBA00023128"/>
    </source>
</evidence>
<keyword evidence="9 10" id="KW-0472">Membrane</keyword>
<dbReference type="GO" id="GO:0005743">
    <property type="term" value="C:mitochondrial inner membrane"/>
    <property type="evidence" value="ECO:0007669"/>
    <property type="project" value="UniProtKB-SubCell"/>
</dbReference>
<reference evidence="12 13" key="1">
    <citation type="journal article" date="2014" name="Nat. Commun.">
        <title>Molecular traces of alternative social organization in a termite genome.</title>
        <authorList>
            <person name="Terrapon N."/>
            <person name="Li C."/>
            <person name="Robertson H.M."/>
            <person name="Ji L."/>
            <person name="Meng X."/>
            <person name="Booth W."/>
            <person name="Chen Z."/>
            <person name="Childers C.P."/>
            <person name="Glastad K.M."/>
            <person name="Gokhale K."/>
            <person name="Gowin J."/>
            <person name="Gronenberg W."/>
            <person name="Hermansen R.A."/>
            <person name="Hu H."/>
            <person name="Hunt B.G."/>
            <person name="Huylmans A.K."/>
            <person name="Khalil S.M."/>
            <person name="Mitchell R.D."/>
            <person name="Munoz-Torres M.C."/>
            <person name="Mustard J.A."/>
            <person name="Pan H."/>
            <person name="Reese J.T."/>
            <person name="Scharf M.E."/>
            <person name="Sun F."/>
            <person name="Vogel H."/>
            <person name="Xiao J."/>
            <person name="Yang W."/>
            <person name="Yang Z."/>
            <person name="Yang Z."/>
            <person name="Zhou J."/>
            <person name="Zhu J."/>
            <person name="Brent C.S."/>
            <person name="Elsik C.G."/>
            <person name="Goodisman M.A."/>
            <person name="Liberles D.A."/>
            <person name="Roe R.M."/>
            <person name="Vargo E.L."/>
            <person name="Vilcinskas A."/>
            <person name="Wang J."/>
            <person name="Bornberg-Bauer E."/>
            <person name="Korb J."/>
            <person name="Zhang G."/>
            <person name="Liebig J."/>
        </authorList>
    </citation>
    <scope>NUCLEOTIDE SEQUENCE [LARGE SCALE GENOMIC DNA]</scope>
    <source>
        <tissue evidence="12">Whole organism</tissue>
    </source>
</reference>
<gene>
    <name evidence="12" type="ORF">L798_08470</name>
</gene>
<name>A0A067R370_ZOONE</name>
<evidence type="ECO:0000256" key="3">
    <source>
        <dbReference type="ARBA" id="ARBA00022448"/>
    </source>
</evidence>
<dbReference type="EMBL" id="KK852729">
    <property type="protein sequence ID" value="KDR17560.1"/>
    <property type="molecule type" value="Genomic_DNA"/>
</dbReference>
<dbReference type="SUPFAM" id="SSF161065">
    <property type="entry name" value="ATP synthase D chain-like"/>
    <property type="match status" value="1"/>
</dbReference>
<dbReference type="Proteomes" id="UP000027135">
    <property type="component" value="Unassembled WGS sequence"/>
</dbReference>
<keyword evidence="8 10" id="KW-0496">Mitochondrion</keyword>
<dbReference type="eggNOG" id="KOG3366">
    <property type="taxonomic scope" value="Eukaryota"/>
</dbReference>
<keyword evidence="4" id="KW-0138">CF(0)</keyword>
<dbReference type="PIRSF" id="PIRSF005514">
    <property type="entry name" value="ATPase_F0_D_mt"/>
    <property type="match status" value="1"/>
</dbReference>
<dbReference type="Gene3D" id="6.10.280.70">
    <property type="match status" value="1"/>
</dbReference>
<evidence type="ECO:0000256" key="2">
    <source>
        <dbReference type="ARBA" id="ARBA00006842"/>
    </source>
</evidence>
<evidence type="ECO:0000256" key="9">
    <source>
        <dbReference type="ARBA" id="ARBA00023136"/>
    </source>
</evidence>
<dbReference type="PANTHER" id="PTHR12700">
    <property type="entry name" value="ATP SYNTHASE SUBUNIT D, MITOCHONDRIAL"/>
    <property type="match status" value="1"/>
</dbReference>
<dbReference type="InterPro" id="IPR036228">
    <property type="entry name" value="ATP_synth_F0_dsu_sf_mt"/>
</dbReference>
<evidence type="ECO:0000256" key="10">
    <source>
        <dbReference type="PIRNR" id="PIRNR005514"/>
    </source>
</evidence>
<dbReference type="OrthoDB" id="35799at2759"/>
<keyword evidence="3 10" id="KW-0813">Transport</keyword>
<dbReference type="FunCoup" id="A0A067R370">
    <property type="interactions" value="1374"/>
</dbReference>
<evidence type="ECO:0000256" key="4">
    <source>
        <dbReference type="ARBA" id="ARBA00022547"/>
    </source>
</evidence>
<protein>
    <recommendedName>
        <fullName evidence="10">ATP synthase subunit d, mitochondrial</fullName>
    </recommendedName>
</protein>
<evidence type="ECO:0000313" key="12">
    <source>
        <dbReference type="EMBL" id="KDR17560.1"/>
    </source>
</evidence>
<feature type="compositionally biased region" description="Basic and acidic residues" evidence="11">
    <location>
        <begin position="165"/>
        <end position="176"/>
    </location>
</feature>
<dbReference type="OMA" id="VSKGRWA"/>
<keyword evidence="6 10" id="KW-0999">Mitochondrion inner membrane</keyword>
<comment type="function">
    <text evidence="10">Mitochondrial membrane ATP synthase (F(1)F(0) ATP synthase or Complex V) produces ATP from ADP in the presence of a proton gradient across the membrane which is generated by electron transport complexes of the respiratory chain. F-type ATPases consist of two structural domains, F(1) - containing the extramembraneous catalytic core, and F(0) - containing the membrane proton channel, linked together by a central stalk and a peripheral stalk. During catalysis, ATP synthesis in the catalytic domain of F(1) is coupled via a rotary mechanism of the central stalk subunits to proton translocation.</text>
</comment>
<proteinExistence type="inferred from homology"/>
<accession>A0A067R370</accession>
<dbReference type="GO" id="GO:0015078">
    <property type="term" value="F:proton transmembrane transporter activity"/>
    <property type="evidence" value="ECO:0007669"/>
    <property type="project" value="InterPro"/>
</dbReference>
<keyword evidence="13" id="KW-1185">Reference proteome</keyword>
<feature type="region of interest" description="Disordered" evidence="11">
    <location>
        <begin position="154"/>
        <end position="176"/>
    </location>
</feature>
<dbReference type="GO" id="GO:0015986">
    <property type="term" value="P:proton motive force-driven ATP synthesis"/>
    <property type="evidence" value="ECO:0007669"/>
    <property type="project" value="UniProtKB-UniRule"/>
</dbReference>
<evidence type="ECO:0000313" key="13">
    <source>
        <dbReference type="Proteomes" id="UP000027135"/>
    </source>
</evidence>
<sequence>MAARRITQSSINWTALAERVPENQKVYFTAFKAKSDGYLRRMMAYPEAAPKINWGYYTTHVPIQGMVDDFRKKYEALNIPYPSDNVTPQIDQQEKEALKEVQEFVKQSDARIAGYEAEIARLKSLLPFEQMTMEDFKDAYPDLALDPLNKPTFWPHTPEEQIDFNDSKVPQEEVHH</sequence>
<evidence type="ECO:0000256" key="1">
    <source>
        <dbReference type="ARBA" id="ARBA00004273"/>
    </source>
</evidence>
<dbReference type="AlphaFoldDB" id="A0A067R370"/>
<organism evidence="12 13">
    <name type="scientific">Zootermopsis nevadensis</name>
    <name type="common">Dampwood termite</name>
    <dbReference type="NCBI Taxonomy" id="136037"/>
    <lineage>
        <taxon>Eukaryota</taxon>
        <taxon>Metazoa</taxon>
        <taxon>Ecdysozoa</taxon>
        <taxon>Arthropoda</taxon>
        <taxon>Hexapoda</taxon>
        <taxon>Insecta</taxon>
        <taxon>Pterygota</taxon>
        <taxon>Neoptera</taxon>
        <taxon>Polyneoptera</taxon>
        <taxon>Dictyoptera</taxon>
        <taxon>Blattodea</taxon>
        <taxon>Blattoidea</taxon>
        <taxon>Termitoidae</taxon>
        <taxon>Termopsidae</taxon>
        <taxon>Zootermopsis</taxon>
    </lineage>
</organism>
<dbReference type="InterPro" id="IPR008689">
    <property type="entry name" value="ATP_synth_F0_dsu_mt"/>
</dbReference>
<keyword evidence="5 10" id="KW-0375">Hydrogen ion transport</keyword>
<dbReference type="Pfam" id="PF05873">
    <property type="entry name" value="Mt_ATP-synt_D"/>
    <property type="match status" value="1"/>
</dbReference>
<dbReference type="STRING" id="136037.A0A067R370"/>
<comment type="subcellular location">
    <subcellularLocation>
        <location evidence="1 10">Mitochondrion inner membrane</location>
    </subcellularLocation>
</comment>
<evidence type="ECO:0000256" key="5">
    <source>
        <dbReference type="ARBA" id="ARBA00022781"/>
    </source>
</evidence>
<comment type="similarity">
    <text evidence="2 10">Belongs to the ATPase d subunit family.</text>
</comment>
<dbReference type="GO" id="GO:0045259">
    <property type="term" value="C:proton-transporting ATP synthase complex"/>
    <property type="evidence" value="ECO:0007669"/>
    <property type="project" value="UniProtKB-KW"/>
</dbReference>
<evidence type="ECO:0000256" key="6">
    <source>
        <dbReference type="ARBA" id="ARBA00022792"/>
    </source>
</evidence>
<evidence type="ECO:0000256" key="11">
    <source>
        <dbReference type="SAM" id="MobiDB-lite"/>
    </source>
</evidence>
<evidence type="ECO:0000256" key="7">
    <source>
        <dbReference type="ARBA" id="ARBA00023065"/>
    </source>
</evidence>